<evidence type="ECO:0000259" key="2">
    <source>
        <dbReference type="Pfam" id="PF08924"/>
    </source>
</evidence>
<dbReference type="InterPro" id="IPR017853">
    <property type="entry name" value="GH"/>
</dbReference>
<accession>A0ABT9ZYI2</accession>
<feature type="domain" description="Rv2525c-like glycoside hydrolase-like" evidence="2">
    <location>
        <begin position="233"/>
        <end position="332"/>
    </location>
</feature>
<feature type="compositionally biased region" description="Acidic residues" evidence="1">
    <location>
        <begin position="168"/>
        <end position="188"/>
    </location>
</feature>
<dbReference type="EMBL" id="JAUSUG010000016">
    <property type="protein sequence ID" value="MDQ0256306.1"/>
    <property type="molecule type" value="Genomic_DNA"/>
</dbReference>
<gene>
    <name evidence="3" type="ORF">J2S74_003726</name>
</gene>
<protein>
    <recommendedName>
        <fullName evidence="2">Rv2525c-like glycoside hydrolase-like domain-containing protein</fullName>
    </recommendedName>
</protein>
<name>A0ABT9ZYI2_9BACI</name>
<dbReference type="Gene3D" id="3.20.20.80">
    <property type="entry name" value="Glycosidases"/>
    <property type="match status" value="1"/>
</dbReference>
<organism evidence="3 4">
    <name type="scientific">Evansella vedderi</name>
    <dbReference type="NCBI Taxonomy" id="38282"/>
    <lineage>
        <taxon>Bacteria</taxon>
        <taxon>Bacillati</taxon>
        <taxon>Bacillota</taxon>
        <taxon>Bacilli</taxon>
        <taxon>Bacillales</taxon>
        <taxon>Bacillaceae</taxon>
        <taxon>Evansella</taxon>
    </lineage>
</organism>
<dbReference type="Proteomes" id="UP001230005">
    <property type="component" value="Unassembled WGS sequence"/>
</dbReference>
<dbReference type="RefSeq" id="WP_307328243.1">
    <property type="nucleotide sequence ID" value="NZ_JAUSUG010000016.1"/>
</dbReference>
<feature type="region of interest" description="Disordered" evidence="1">
    <location>
        <begin position="148"/>
        <end position="207"/>
    </location>
</feature>
<proteinExistence type="predicted"/>
<keyword evidence="4" id="KW-1185">Reference proteome</keyword>
<dbReference type="InterPro" id="IPR015020">
    <property type="entry name" value="Rv2525c-like_Glyco_Hydro-like"/>
</dbReference>
<dbReference type="SUPFAM" id="SSF51445">
    <property type="entry name" value="(Trans)glycosidases"/>
    <property type="match status" value="1"/>
</dbReference>
<sequence length="418" mass="45408">MSYIVSFVLIVFTAFTFYMYGSMDRSNPVTASKDTEIGVEESSGGDSDISNTINNEINADGGNIDNSIVNEINGNNGEIDNNIENTINGGNGDIDNHIENYINGDNATIDNQIENNITNSSNNTIDNSVTNNIEVNIDVNVTNNVINNIEGNGNGEEENGTGESGNGTEDETGNGEDNGNGDEADNGEENGNGNGEANGETPDTVWGVDSASLTTEDMLMCVRENFGDPQVWARYLGDKEGVSYGLTQEEVELLHSNDIDIMVIWNHFTDATGYEKGQSEATAAIEMARDFGIPEGVAIFANVEPIYPIDADFLLGWYDALEESEYESGVYGIFHPDRELYTAYEIAAEENPSLLENNYVWTSSPEHGITTEENAPEYDPLAPEGALIAGWQYGIDAETCNIDTNHFDSNVFDALWSS</sequence>
<evidence type="ECO:0000313" key="4">
    <source>
        <dbReference type="Proteomes" id="UP001230005"/>
    </source>
</evidence>
<reference evidence="3 4" key="1">
    <citation type="submission" date="2023-07" db="EMBL/GenBank/DDBJ databases">
        <title>Genomic Encyclopedia of Type Strains, Phase IV (KMG-IV): sequencing the most valuable type-strain genomes for metagenomic binning, comparative biology and taxonomic classification.</title>
        <authorList>
            <person name="Goeker M."/>
        </authorList>
    </citation>
    <scope>NUCLEOTIDE SEQUENCE [LARGE SCALE GENOMIC DNA]</scope>
    <source>
        <strain evidence="3 4">DSM 9768</strain>
    </source>
</reference>
<dbReference type="Pfam" id="PF08924">
    <property type="entry name" value="Rv2525c_GlyHyd-like"/>
    <property type="match status" value="1"/>
</dbReference>
<comment type="caution">
    <text evidence="3">The sequence shown here is derived from an EMBL/GenBank/DDBJ whole genome shotgun (WGS) entry which is preliminary data.</text>
</comment>
<evidence type="ECO:0000313" key="3">
    <source>
        <dbReference type="EMBL" id="MDQ0256306.1"/>
    </source>
</evidence>
<evidence type="ECO:0000256" key="1">
    <source>
        <dbReference type="SAM" id="MobiDB-lite"/>
    </source>
</evidence>